<evidence type="ECO:0000256" key="3">
    <source>
        <dbReference type="ARBA" id="ARBA00022723"/>
    </source>
</evidence>
<dbReference type="GO" id="GO:0016705">
    <property type="term" value="F:oxidoreductase activity, acting on paired donors, with incorporation or reduction of molecular oxygen"/>
    <property type="evidence" value="ECO:0007669"/>
    <property type="project" value="InterPro"/>
</dbReference>
<dbReference type="SUPFAM" id="SSF48264">
    <property type="entry name" value="Cytochrome P450"/>
    <property type="match status" value="2"/>
</dbReference>
<dbReference type="PROSITE" id="PS00086">
    <property type="entry name" value="CYTOCHROME_P450"/>
    <property type="match status" value="1"/>
</dbReference>
<keyword evidence="3 7" id="KW-0479">Metal-binding</keyword>
<dbReference type="InterPro" id="IPR036396">
    <property type="entry name" value="Cyt_P450_sf"/>
</dbReference>
<evidence type="ECO:0000256" key="4">
    <source>
        <dbReference type="ARBA" id="ARBA00023002"/>
    </source>
</evidence>
<dbReference type="Pfam" id="PF00067">
    <property type="entry name" value="p450"/>
    <property type="match status" value="3"/>
</dbReference>
<evidence type="ECO:0000256" key="1">
    <source>
        <dbReference type="ARBA" id="ARBA00010617"/>
    </source>
</evidence>
<dbReference type="InterPro" id="IPR001128">
    <property type="entry name" value="Cyt_P450"/>
</dbReference>
<keyword evidence="5 7" id="KW-0408">Iron</keyword>
<dbReference type="FunFam" id="1.10.630.10:FF:000007">
    <property type="entry name" value="Cytochrome P450 76C4"/>
    <property type="match status" value="1"/>
</dbReference>
<dbReference type="GO" id="GO:0005506">
    <property type="term" value="F:iron ion binding"/>
    <property type="evidence" value="ECO:0007669"/>
    <property type="project" value="InterPro"/>
</dbReference>
<evidence type="ECO:0008006" key="10">
    <source>
        <dbReference type="Google" id="ProtNLM"/>
    </source>
</evidence>
<sequence>MSLKFFKPLFDSSPWLLQQLNVEQKVISILLNLNFIPILHLSQTYGPICRLWFGKKVGIIITSPALAREVLKDKDTIFANRDVTAAGREFSYGVNDILWTPYGLKWRMLRKVCVREMLSSSTLDSVYALRRRELRQSINYFYNQAGSPVNVGEQMFLTVLNVITSMLWGGTVKGEERSSLGAEFRHVVTEIAALCSIPNLSDFYPGLAWFDFQGVTKKMKVLAKRFDEIFESIIDQKQKLDRNGVGQENKDFLQVLLKLKDEADAKIPLTMTEIKALLMDMVVGGTGSTANTIEFAIAELLHNPDILRKLQQELDTVVGKDNIVEESHIQELPYLYAVMKEVLRIHPAAPLLVPHCPSEICTVGGYIVPKGSCVFINVWAIHRDASTWKNPTEFLPERFLQKNWDYGGNDLNYFPFGSGRRICAGIAMAERMFMYSLASLIHSFDWILPEGETLDLTEKFGITLKKKMPLVAIPTPRLSNSTLYERALATTGPADAGFWIVVVFTVRNSQFYWDQNQKIKSLSGANASDVSQILQQLSDSFPWLLQQLNVEQKGIFSSYFLGILAVLWLLWCFINNSNKGLPPGPKALPLIGNLHSLDPEIHTYFASLSQTYGPICRLWLGKKLGIIITSPALAREVLKDKDTIFANRYVSAAGREISYGGNDILWNPYGPKWRMLRKVCVRDMLSSSTLDSVYPLRRRELRQSINYFYNKAGSPVNVGEQMFLTMLNVITSMLWGGTVKGEERASLGAEFRHVVTEIVELEMVLGGTGSTSNTIEFAIADIMNKPDILRKLQQEVNTVVGKDNIVEESHIQQLPYLYVVMEEVLRIHPTAPLLIPHCPSETVTVGGYTVPEGSRVFINKNVCRDRHDREDVHVFTGFTHSFFRLEIARRRNIGRYREVQYYFEEENASGGFTYSKIVQSNTV</sequence>
<evidence type="ECO:0000256" key="2">
    <source>
        <dbReference type="ARBA" id="ARBA00022617"/>
    </source>
</evidence>
<dbReference type="AlphaFoldDB" id="A0AAF0UDK6"/>
<gene>
    <name evidence="8" type="ORF">MTR67_037071</name>
</gene>
<dbReference type="PRINTS" id="PR00463">
    <property type="entry name" value="EP450I"/>
</dbReference>
<evidence type="ECO:0000256" key="7">
    <source>
        <dbReference type="PIRSR" id="PIRSR602401-1"/>
    </source>
</evidence>
<keyword evidence="4" id="KW-0560">Oxidoreductase</keyword>
<organism evidence="8 9">
    <name type="scientific">Solanum verrucosum</name>
    <dbReference type="NCBI Taxonomy" id="315347"/>
    <lineage>
        <taxon>Eukaryota</taxon>
        <taxon>Viridiplantae</taxon>
        <taxon>Streptophyta</taxon>
        <taxon>Embryophyta</taxon>
        <taxon>Tracheophyta</taxon>
        <taxon>Spermatophyta</taxon>
        <taxon>Magnoliopsida</taxon>
        <taxon>eudicotyledons</taxon>
        <taxon>Gunneridae</taxon>
        <taxon>Pentapetalae</taxon>
        <taxon>asterids</taxon>
        <taxon>lamiids</taxon>
        <taxon>Solanales</taxon>
        <taxon>Solanaceae</taxon>
        <taxon>Solanoideae</taxon>
        <taxon>Solaneae</taxon>
        <taxon>Solanum</taxon>
    </lineage>
</organism>
<feature type="binding site" description="axial binding residue" evidence="7">
    <location>
        <position position="423"/>
    </location>
    <ligand>
        <name>heme</name>
        <dbReference type="ChEBI" id="CHEBI:30413"/>
    </ligand>
    <ligandPart>
        <name>Fe</name>
        <dbReference type="ChEBI" id="CHEBI:18248"/>
    </ligandPart>
</feature>
<dbReference type="InterPro" id="IPR002401">
    <property type="entry name" value="Cyt_P450_E_grp-I"/>
</dbReference>
<dbReference type="GO" id="GO:0004497">
    <property type="term" value="F:monooxygenase activity"/>
    <property type="evidence" value="ECO:0007669"/>
    <property type="project" value="UniProtKB-KW"/>
</dbReference>
<dbReference type="GO" id="GO:0020037">
    <property type="term" value="F:heme binding"/>
    <property type="evidence" value="ECO:0007669"/>
    <property type="project" value="InterPro"/>
</dbReference>
<dbReference type="PANTHER" id="PTHR47951">
    <property type="entry name" value="OS08G0547900 PROTEIN"/>
    <property type="match status" value="1"/>
</dbReference>
<evidence type="ECO:0000313" key="8">
    <source>
        <dbReference type="EMBL" id="WMV43686.1"/>
    </source>
</evidence>
<evidence type="ECO:0000313" key="9">
    <source>
        <dbReference type="Proteomes" id="UP001234989"/>
    </source>
</evidence>
<evidence type="ECO:0000256" key="6">
    <source>
        <dbReference type="ARBA" id="ARBA00023033"/>
    </source>
</evidence>
<comment type="similarity">
    <text evidence="1">Belongs to the cytochrome P450 family.</text>
</comment>
<dbReference type="Proteomes" id="UP001234989">
    <property type="component" value="Chromosome 8"/>
</dbReference>
<dbReference type="PRINTS" id="PR00385">
    <property type="entry name" value="P450"/>
</dbReference>
<keyword evidence="9" id="KW-1185">Reference proteome</keyword>
<dbReference type="CDD" id="cd11073">
    <property type="entry name" value="CYP76-like"/>
    <property type="match status" value="1"/>
</dbReference>
<keyword evidence="6" id="KW-0503">Monooxygenase</keyword>
<accession>A0AAF0UDK6</accession>
<name>A0AAF0UDK6_SOLVR</name>
<dbReference type="EMBL" id="CP133619">
    <property type="protein sequence ID" value="WMV43686.1"/>
    <property type="molecule type" value="Genomic_DNA"/>
</dbReference>
<proteinExistence type="inferred from homology"/>
<reference evidence="8" key="1">
    <citation type="submission" date="2023-08" db="EMBL/GenBank/DDBJ databases">
        <title>A de novo genome assembly of Solanum verrucosum Schlechtendal, a Mexican diploid species geographically isolated from the other diploid A-genome species in potato relatives.</title>
        <authorList>
            <person name="Hosaka K."/>
        </authorList>
    </citation>
    <scope>NUCLEOTIDE SEQUENCE</scope>
    <source>
        <tissue evidence="8">Young leaves</tissue>
    </source>
</reference>
<comment type="cofactor">
    <cofactor evidence="7">
        <name>heme</name>
        <dbReference type="ChEBI" id="CHEBI:30413"/>
    </cofactor>
</comment>
<protein>
    <recommendedName>
        <fullName evidence="10">Cytochrome P450</fullName>
    </recommendedName>
</protein>
<dbReference type="PANTHER" id="PTHR47951:SF3">
    <property type="entry name" value="CYTOCHROME P450, FAMILY 706, SUBFAMILY A, POLYPEPTIDE 4"/>
    <property type="match status" value="1"/>
</dbReference>
<keyword evidence="2 7" id="KW-0349">Heme</keyword>
<dbReference type="InterPro" id="IPR017972">
    <property type="entry name" value="Cyt_P450_CS"/>
</dbReference>
<evidence type="ECO:0000256" key="5">
    <source>
        <dbReference type="ARBA" id="ARBA00023004"/>
    </source>
</evidence>
<dbReference type="Gene3D" id="1.10.630.10">
    <property type="entry name" value="Cytochrome P450"/>
    <property type="match status" value="3"/>
</dbReference>